<dbReference type="SMART" id="SM00717">
    <property type="entry name" value="SANT"/>
    <property type="match status" value="1"/>
</dbReference>
<dbReference type="EMBL" id="PKPP01000645">
    <property type="protein sequence ID" value="PWA90218.1"/>
    <property type="molecule type" value="Genomic_DNA"/>
</dbReference>
<gene>
    <name evidence="9" type="ORF">CTI12_AA103210</name>
</gene>
<dbReference type="PANTHER" id="PTHR47997">
    <property type="entry name" value="MYB DOMAIN PROTEIN 55"/>
    <property type="match status" value="1"/>
</dbReference>
<dbReference type="PROSITE" id="PS51294">
    <property type="entry name" value="HTH_MYB"/>
    <property type="match status" value="1"/>
</dbReference>
<dbReference type="AlphaFoldDB" id="A0A2U1PWS4"/>
<dbReference type="PANTHER" id="PTHR47997:SF75">
    <property type="entry name" value="MYB DOMAIN PROTEIN 55"/>
    <property type="match status" value="1"/>
</dbReference>
<dbReference type="Gene3D" id="1.10.10.60">
    <property type="entry name" value="Homeodomain-like"/>
    <property type="match status" value="2"/>
</dbReference>
<dbReference type="Pfam" id="PF00249">
    <property type="entry name" value="Myb_DNA-binding"/>
    <property type="match status" value="1"/>
</dbReference>
<sequence length="516" mass="58139">MDGCRVVRLTGSFLCGWGRAREVYRRVASAMEQAWCRSERMEGCVGRLSWFSLVPDGSVAGFSLVPDRSVAGLCIMVSVDLPRSSLLSPRYTGGGLKRCGQSCRLRWRNYLRPDLKHGNFTAAECDLIFTLHKSVGNKWEEIARMLPRRTGNEIRNIWNSKLKKKSLSYNTRREKSTPNQHHNFSNSRVIHPISILESSNKKVFHPISITDNQSSKDDSSKTILSYSSTATRSFQPIVEYRSSIDRSLDSHLESPSSFSVYGLTNSRGSRPFSSLSVSPTLGYEQLSSRSLENHHKISSSIINTSSISQCELLGSTQSYEHPQLLLFIPSTPLIPNYERMILSHSHDHKNISSQIINASSMPKYERMSSSYSKDNGLIPSRRSSLTNNQELFSSPMVDISLIPSSQCMNSNLSYDNKHHRLPMVIPACGMINTSALRSLPPEYQVMENLVTSDGNDETYSHNKKDLDINDFFSFDLFDDNSMELKESVIIDTNDHASSSFVEVHEKSNHITVDPKE</sequence>
<keyword evidence="10" id="KW-1185">Reference proteome</keyword>
<feature type="domain" description="Myb-like" evidence="7">
    <location>
        <begin position="112"/>
        <end position="162"/>
    </location>
</feature>
<dbReference type="InterPro" id="IPR001005">
    <property type="entry name" value="SANT/Myb"/>
</dbReference>
<accession>A0A2U1PWS4</accession>
<comment type="caution">
    <text evidence="9">The sequence shown here is derived from an EMBL/GenBank/DDBJ whole genome shotgun (WGS) entry which is preliminary data.</text>
</comment>
<evidence type="ECO:0000259" key="8">
    <source>
        <dbReference type="PROSITE" id="PS51294"/>
    </source>
</evidence>
<feature type="domain" description="HTH myb-type" evidence="8">
    <location>
        <begin position="112"/>
        <end position="166"/>
    </location>
</feature>
<reference evidence="9 10" key="1">
    <citation type="journal article" date="2018" name="Mol. Plant">
        <title>The genome of Artemisia annua provides insight into the evolution of Asteraceae family and artemisinin biosynthesis.</title>
        <authorList>
            <person name="Shen Q."/>
            <person name="Zhang L."/>
            <person name="Liao Z."/>
            <person name="Wang S."/>
            <person name="Yan T."/>
            <person name="Shi P."/>
            <person name="Liu M."/>
            <person name="Fu X."/>
            <person name="Pan Q."/>
            <person name="Wang Y."/>
            <person name="Lv Z."/>
            <person name="Lu X."/>
            <person name="Zhang F."/>
            <person name="Jiang W."/>
            <person name="Ma Y."/>
            <person name="Chen M."/>
            <person name="Hao X."/>
            <person name="Li L."/>
            <person name="Tang Y."/>
            <person name="Lv G."/>
            <person name="Zhou Y."/>
            <person name="Sun X."/>
            <person name="Brodelius P.E."/>
            <person name="Rose J.K.C."/>
            <person name="Tang K."/>
        </authorList>
    </citation>
    <scope>NUCLEOTIDE SEQUENCE [LARGE SCALE GENOMIC DNA]</scope>
    <source>
        <strain evidence="10">cv. Huhao1</strain>
        <tissue evidence="9">Leaf</tissue>
    </source>
</reference>
<dbReference type="SUPFAM" id="SSF46689">
    <property type="entry name" value="Homeodomain-like"/>
    <property type="match status" value="1"/>
</dbReference>
<evidence type="ECO:0000256" key="3">
    <source>
        <dbReference type="ARBA" id="ARBA00023015"/>
    </source>
</evidence>
<dbReference type="InterPro" id="IPR051953">
    <property type="entry name" value="Plant_SW-associated_TFs"/>
</dbReference>
<evidence type="ECO:0000256" key="5">
    <source>
        <dbReference type="ARBA" id="ARBA00023163"/>
    </source>
</evidence>
<evidence type="ECO:0000259" key="7">
    <source>
        <dbReference type="PROSITE" id="PS50090"/>
    </source>
</evidence>
<dbReference type="GO" id="GO:0003677">
    <property type="term" value="F:DNA binding"/>
    <property type="evidence" value="ECO:0007669"/>
    <property type="project" value="UniProtKB-KW"/>
</dbReference>
<evidence type="ECO:0000313" key="9">
    <source>
        <dbReference type="EMBL" id="PWA90218.1"/>
    </source>
</evidence>
<dbReference type="STRING" id="35608.A0A2U1PWS4"/>
<dbReference type="OrthoDB" id="2143914at2759"/>
<dbReference type="PROSITE" id="PS50090">
    <property type="entry name" value="MYB_LIKE"/>
    <property type="match status" value="1"/>
</dbReference>
<dbReference type="Proteomes" id="UP000245207">
    <property type="component" value="Unassembled WGS sequence"/>
</dbReference>
<protein>
    <submittedName>
        <fullName evidence="9">Homeodomain-like protein</fullName>
    </submittedName>
</protein>
<keyword evidence="3" id="KW-0805">Transcription regulation</keyword>
<evidence type="ECO:0000256" key="2">
    <source>
        <dbReference type="ARBA" id="ARBA00022737"/>
    </source>
</evidence>
<dbReference type="InterPro" id="IPR017930">
    <property type="entry name" value="Myb_dom"/>
</dbReference>
<evidence type="ECO:0000256" key="6">
    <source>
        <dbReference type="ARBA" id="ARBA00023242"/>
    </source>
</evidence>
<evidence type="ECO:0000256" key="1">
    <source>
        <dbReference type="ARBA" id="ARBA00004123"/>
    </source>
</evidence>
<keyword evidence="5" id="KW-0804">Transcription</keyword>
<name>A0A2U1PWS4_ARTAN</name>
<dbReference type="CDD" id="cd00167">
    <property type="entry name" value="SANT"/>
    <property type="match status" value="1"/>
</dbReference>
<keyword evidence="2" id="KW-0677">Repeat</keyword>
<dbReference type="InterPro" id="IPR009057">
    <property type="entry name" value="Homeodomain-like_sf"/>
</dbReference>
<keyword evidence="6" id="KW-0539">Nucleus</keyword>
<dbReference type="GO" id="GO:0005634">
    <property type="term" value="C:nucleus"/>
    <property type="evidence" value="ECO:0007669"/>
    <property type="project" value="UniProtKB-SubCell"/>
</dbReference>
<keyword evidence="4 9" id="KW-0238">DNA-binding</keyword>
<comment type="subcellular location">
    <subcellularLocation>
        <location evidence="1">Nucleus</location>
    </subcellularLocation>
</comment>
<evidence type="ECO:0000313" key="10">
    <source>
        <dbReference type="Proteomes" id="UP000245207"/>
    </source>
</evidence>
<proteinExistence type="predicted"/>
<organism evidence="9 10">
    <name type="scientific">Artemisia annua</name>
    <name type="common">Sweet wormwood</name>
    <dbReference type="NCBI Taxonomy" id="35608"/>
    <lineage>
        <taxon>Eukaryota</taxon>
        <taxon>Viridiplantae</taxon>
        <taxon>Streptophyta</taxon>
        <taxon>Embryophyta</taxon>
        <taxon>Tracheophyta</taxon>
        <taxon>Spermatophyta</taxon>
        <taxon>Magnoliopsida</taxon>
        <taxon>eudicotyledons</taxon>
        <taxon>Gunneridae</taxon>
        <taxon>Pentapetalae</taxon>
        <taxon>asterids</taxon>
        <taxon>campanulids</taxon>
        <taxon>Asterales</taxon>
        <taxon>Asteraceae</taxon>
        <taxon>Asteroideae</taxon>
        <taxon>Anthemideae</taxon>
        <taxon>Artemisiinae</taxon>
        <taxon>Artemisia</taxon>
    </lineage>
</organism>
<keyword evidence="9" id="KW-0371">Homeobox</keyword>
<evidence type="ECO:0000256" key="4">
    <source>
        <dbReference type="ARBA" id="ARBA00023125"/>
    </source>
</evidence>